<dbReference type="Proteomes" id="UP000285060">
    <property type="component" value="Unassembled WGS sequence"/>
</dbReference>
<comment type="caution">
    <text evidence="1">The sequence shown here is derived from an EMBL/GenBank/DDBJ whole genome shotgun (WGS) entry which is preliminary data.</text>
</comment>
<sequence>MAMAMARLRNLPIAYVDDAEFICPSKEVMTEITAKAVLILATWFLEVKIAKLKRRKSLAKAAFSHMWKIWMRRKLVSESNRARLYKAYVLLVLLYNCGTWALTPTQLDGLEAFHRRQLRQLLGIFYPHRILKADLYARCHTEPLRGLVTHRRWRMFGHAPPPTPQYKLP</sequence>
<keyword evidence="2" id="KW-1185">Reference proteome</keyword>
<protein>
    <recommendedName>
        <fullName evidence="3">Reverse transcriptase domain-containing protein</fullName>
    </recommendedName>
</protein>
<gene>
    <name evidence="1" type="ORF">DYB32_010270</name>
</gene>
<evidence type="ECO:0008006" key="3">
    <source>
        <dbReference type="Google" id="ProtNLM"/>
    </source>
</evidence>
<dbReference type="VEuPathDB" id="FungiDB:H310_03617"/>
<organism evidence="1 2">
    <name type="scientific">Aphanomyces invadans</name>
    <dbReference type="NCBI Taxonomy" id="157072"/>
    <lineage>
        <taxon>Eukaryota</taxon>
        <taxon>Sar</taxon>
        <taxon>Stramenopiles</taxon>
        <taxon>Oomycota</taxon>
        <taxon>Saprolegniomycetes</taxon>
        <taxon>Saprolegniales</taxon>
        <taxon>Verrucalvaceae</taxon>
        <taxon>Aphanomyces</taxon>
    </lineage>
</organism>
<dbReference type="AlphaFoldDB" id="A0A418AGA7"/>
<dbReference type="EMBL" id="QUSY01002979">
    <property type="protein sequence ID" value="RHY19219.1"/>
    <property type="molecule type" value="Genomic_DNA"/>
</dbReference>
<proteinExistence type="predicted"/>
<reference evidence="1 2" key="1">
    <citation type="submission" date="2018-08" db="EMBL/GenBank/DDBJ databases">
        <title>Aphanomyces genome sequencing and annotation.</title>
        <authorList>
            <person name="Minardi D."/>
            <person name="Oidtmann B."/>
            <person name="Van Der Giezen M."/>
            <person name="Studholme D.J."/>
        </authorList>
    </citation>
    <scope>NUCLEOTIDE SEQUENCE [LARGE SCALE GENOMIC DNA]</scope>
    <source>
        <strain evidence="1 2">NJM0002</strain>
    </source>
</reference>
<name>A0A418AGA7_9STRA</name>
<evidence type="ECO:0000313" key="1">
    <source>
        <dbReference type="EMBL" id="RHY19219.1"/>
    </source>
</evidence>
<accession>A0A418AGA7</accession>
<evidence type="ECO:0000313" key="2">
    <source>
        <dbReference type="Proteomes" id="UP000285060"/>
    </source>
</evidence>